<gene>
    <name evidence="4" type="ORF">SAMN05414137_112245</name>
</gene>
<dbReference type="Proteomes" id="UP000183015">
    <property type="component" value="Unassembled WGS sequence"/>
</dbReference>
<dbReference type="eggNOG" id="COG2138">
    <property type="taxonomic scope" value="Bacteria"/>
</dbReference>
<dbReference type="OrthoDB" id="7345302at2"/>
<dbReference type="GO" id="GO:0016829">
    <property type="term" value="F:lyase activity"/>
    <property type="evidence" value="ECO:0007669"/>
    <property type="project" value="UniProtKB-KW"/>
</dbReference>
<accession>A0A1H7SWB1</accession>
<sequence length="272" mass="27738">MTGRRAPDSGPPTLLAVAHGTREADGVATTEALVARVRALRPELRVERCFLDLVSPSLPQALTGLRGEVVLVPLLLGAGYHVRVDIPAALADAPHLRARVARALGPDPLLAEALADRLDEAGWPKEAGCPGEAGRPGPGAGALVLAAAGSTDPAANAGTAAMAELLRRRLPGLPAVVPAYLCAAGPTPAEAVAALHAEGHRRVAVASYLLGPGFFARRASAAGACLTSAPLGPHDALARLVTLRYDEALGDRRNGPPEGRTGARSGRMLTPG</sequence>
<dbReference type="InterPro" id="IPR002762">
    <property type="entry name" value="CbiX-like"/>
</dbReference>
<dbReference type="PANTHER" id="PTHR33542:SF5">
    <property type="entry name" value="FERROCHELATASE CHE1"/>
    <property type="match status" value="1"/>
</dbReference>
<feature type="region of interest" description="Disordered" evidence="3">
    <location>
        <begin position="249"/>
        <end position="272"/>
    </location>
</feature>
<reference evidence="5" key="1">
    <citation type="submission" date="2016-10" db="EMBL/GenBank/DDBJ databases">
        <authorList>
            <person name="Varghese N."/>
        </authorList>
    </citation>
    <scope>NUCLEOTIDE SEQUENCE [LARGE SCALE GENOMIC DNA]</scope>
    <source>
        <strain evidence="5">DSM 45096 / BCRC 16803 / CGMCC 4.1857 / CIP 109030 / JCM 12277 / KCTC 19219 / NBRC 100920 / 33214</strain>
    </source>
</reference>
<dbReference type="CDD" id="cd03416">
    <property type="entry name" value="CbiX_SirB_N"/>
    <property type="match status" value="1"/>
</dbReference>
<evidence type="ECO:0000313" key="5">
    <source>
        <dbReference type="Proteomes" id="UP000183015"/>
    </source>
</evidence>
<dbReference type="STRING" id="235985.SAMN05414137_112245"/>
<dbReference type="Gene3D" id="3.40.50.1400">
    <property type="match status" value="2"/>
</dbReference>
<dbReference type="InterPro" id="IPR050963">
    <property type="entry name" value="Sirohydro_Cobaltochel/CbiX"/>
</dbReference>
<dbReference type="SUPFAM" id="SSF53800">
    <property type="entry name" value="Chelatase"/>
    <property type="match status" value="1"/>
</dbReference>
<evidence type="ECO:0000256" key="3">
    <source>
        <dbReference type="SAM" id="MobiDB-lite"/>
    </source>
</evidence>
<name>A0A1H7SWB1_STRJI</name>
<keyword evidence="5" id="KW-1185">Reference proteome</keyword>
<dbReference type="RefSeq" id="WP_042460085.1">
    <property type="nucleotide sequence ID" value="NZ_BBPN01000065.1"/>
</dbReference>
<dbReference type="EMBL" id="FOAZ01000012">
    <property type="protein sequence ID" value="SEL76366.1"/>
    <property type="molecule type" value="Genomic_DNA"/>
</dbReference>
<dbReference type="GO" id="GO:0046872">
    <property type="term" value="F:metal ion binding"/>
    <property type="evidence" value="ECO:0007669"/>
    <property type="project" value="UniProtKB-KW"/>
</dbReference>
<dbReference type="PANTHER" id="PTHR33542">
    <property type="entry name" value="SIROHYDROCHLORIN FERROCHELATASE, CHLOROPLASTIC"/>
    <property type="match status" value="1"/>
</dbReference>
<keyword evidence="2" id="KW-0456">Lyase</keyword>
<keyword evidence="1" id="KW-0479">Metal-binding</keyword>
<protein>
    <submittedName>
        <fullName evidence="4">Sirohydrochlorin ferrochelatase</fullName>
    </submittedName>
</protein>
<evidence type="ECO:0000313" key="4">
    <source>
        <dbReference type="EMBL" id="SEL76366.1"/>
    </source>
</evidence>
<organism evidence="4 5">
    <name type="scientific">Streptacidiphilus jiangxiensis</name>
    <dbReference type="NCBI Taxonomy" id="235985"/>
    <lineage>
        <taxon>Bacteria</taxon>
        <taxon>Bacillati</taxon>
        <taxon>Actinomycetota</taxon>
        <taxon>Actinomycetes</taxon>
        <taxon>Kitasatosporales</taxon>
        <taxon>Streptomycetaceae</taxon>
        <taxon>Streptacidiphilus</taxon>
    </lineage>
</organism>
<evidence type="ECO:0000256" key="1">
    <source>
        <dbReference type="ARBA" id="ARBA00022723"/>
    </source>
</evidence>
<evidence type="ECO:0000256" key="2">
    <source>
        <dbReference type="ARBA" id="ARBA00023239"/>
    </source>
</evidence>
<proteinExistence type="predicted"/>
<dbReference type="AlphaFoldDB" id="A0A1H7SWB1"/>
<dbReference type="Pfam" id="PF01903">
    <property type="entry name" value="CbiX"/>
    <property type="match status" value="2"/>
</dbReference>